<proteinExistence type="predicted"/>
<dbReference type="EMBL" id="CAMAPE010000005">
    <property type="protein sequence ID" value="CAH9067784.1"/>
    <property type="molecule type" value="Genomic_DNA"/>
</dbReference>
<accession>A0A9P1DZW9</accession>
<comment type="caution">
    <text evidence="1">The sequence shown here is derived from an EMBL/GenBank/DDBJ whole genome shotgun (WGS) entry which is preliminary data.</text>
</comment>
<keyword evidence="2" id="KW-1185">Reference proteome</keyword>
<gene>
    <name evidence="1" type="ORF">CEURO_LOCUS2621</name>
</gene>
<organism evidence="1 2">
    <name type="scientific">Cuscuta europaea</name>
    <name type="common">European dodder</name>
    <dbReference type="NCBI Taxonomy" id="41803"/>
    <lineage>
        <taxon>Eukaryota</taxon>
        <taxon>Viridiplantae</taxon>
        <taxon>Streptophyta</taxon>
        <taxon>Embryophyta</taxon>
        <taxon>Tracheophyta</taxon>
        <taxon>Spermatophyta</taxon>
        <taxon>Magnoliopsida</taxon>
        <taxon>eudicotyledons</taxon>
        <taxon>Gunneridae</taxon>
        <taxon>Pentapetalae</taxon>
        <taxon>asterids</taxon>
        <taxon>lamiids</taxon>
        <taxon>Solanales</taxon>
        <taxon>Convolvulaceae</taxon>
        <taxon>Cuscuteae</taxon>
        <taxon>Cuscuta</taxon>
        <taxon>Cuscuta subgen. Cuscuta</taxon>
    </lineage>
</organism>
<protein>
    <submittedName>
        <fullName evidence="1">Uncharacterized protein</fullName>
    </submittedName>
</protein>
<reference evidence="1" key="1">
    <citation type="submission" date="2022-07" db="EMBL/GenBank/DDBJ databases">
        <authorList>
            <person name="Macas J."/>
            <person name="Novak P."/>
            <person name="Neumann P."/>
        </authorList>
    </citation>
    <scope>NUCLEOTIDE SEQUENCE</scope>
</reference>
<evidence type="ECO:0000313" key="1">
    <source>
        <dbReference type="EMBL" id="CAH9067784.1"/>
    </source>
</evidence>
<dbReference type="Proteomes" id="UP001152484">
    <property type="component" value="Unassembled WGS sequence"/>
</dbReference>
<evidence type="ECO:0000313" key="2">
    <source>
        <dbReference type="Proteomes" id="UP001152484"/>
    </source>
</evidence>
<dbReference type="AlphaFoldDB" id="A0A9P1DZW9"/>
<name>A0A9P1DZW9_CUSEU</name>
<sequence>MVRAMKRRQLKITDLNYDVLKHVIYHVAKSSDGAKSFCRAISVCRLFKELADDRDILKVVTFDDIKLSFIHESFWLPTGLLCTCVGAANWSATDKITDYAEMLNGAHKDLKRDMLRARVVLIAKNIDIRIANTRARKKALDAAIDGCMKVCEVADAQIQKLEQFLLMLKAAQKTLNAQLLHNE</sequence>
<dbReference type="OrthoDB" id="1498438at2759"/>